<dbReference type="OrthoDB" id="114811at2157"/>
<dbReference type="GeneID" id="97608008"/>
<dbReference type="NCBIfam" id="TIGR03831">
    <property type="entry name" value="YgiT_finger"/>
    <property type="match status" value="1"/>
</dbReference>
<dbReference type="InterPro" id="IPR022453">
    <property type="entry name" value="Znf_MqsA-type"/>
</dbReference>
<protein>
    <recommendedName>
        <fullName evidence="3">YgiT-type zinc finger domain-containing protein</fullName>
    </recommendedName>
</protein>
<dbReference type="CDD" id="cd12870">
    <property type="entry name" value="MqsA"/>
    <property type="match status" value="1"/>
</dbReference>
<evidence type="ECO:0000313" key="2">
    <source>
        <dbReference type="Proteomes" id="UP000245934"/>
    </source>
</evidence>
<dbReference type="RefSeq" id="WP_109940655.1">
    <property type="nucleotide sequence ID" value="NZ_CP176366.1"/>
</dbReference>
<name>A0A2V2N7R5_9EURY</name>
<gene>
    <name evidence="1" type="ORF">DLD82_08300</name>
</gene>
<accession>A0A2V2N7R5</accession>
<dbReference type="EMBL" id="QGMZ01000016">
    <property type="protein sequence ID" value="PWR74575.1"/>
    <property type="molecule type" value="Genomic_DNA"/>
</dbReference>
<proteinExistence type="predicted"/>
<evidence type="ECO:0000313" key="1">
    <source>
        <dbReference type="EMBL" id="PWR74575.1"/>
    </source>
</evidence>
<comment type="caution">
    <text evidence="1">The sequence shown here is derived from an EMBL/GenBank/DDBJ whole genome shotgun (WGS) entry which is preliminary data.</text>
</comment>
<keyword evidence="2" id="KW-1185">Reference proteome</keyword>
<sequence>MKCAMCKRGETKPGVTSVLLTRGDFTLVMREVPAEICEICGEDYIDGKIAKDLYHLAERMQNQGTLLDVRKYQYQNDPVCGAEG</sequence>
<dbReference type="AlphaFoldDB" id="A0A2V2N7R5"/>
<reference evidence="1 2" key="1">
    <citation type="submission" date="2018-05" db="EMBL/GenBank/DDBJ databases">
        <title>Draft genome of Methanospirillum stamsii Pt1.</title>
        <authorList>
            <person name="Dueholm M.S."/>
            <person name="Nielsen P.H."/>
            <person name="Bakmann L.F."/>
            <person name="Otzen D.E."/>
        </authorList>
    </citation>
    <scope>NUCLEOTIDE SEQUENCE [LARGE SCALE GENOMIC DNA]</scope>
    <source>
        <strain evidence="1 2">Pt1</strain>
    </source>
</reference>
<organism evidence="1 2">
    <name type="scientific">Methanospirillum stamsii</name>
    <dbReference type="NCBI Taxonomy" id="1277351"/>
    <lineage>
        <taxon>Archaea</taxon>
        <taxon>Methanobacteriati</taxon>
        <taxon>Methanobacteriota</taxon>
        <taxon>Stenosarchaea group</taxon>
        <taxon>Methanomicrobia</taxon>
        <taxon>Methanomicrobiales</taxon>
        <taxon>Methanospirillaceae</taxon>
        <taxon>Methanospirillum</taxon>
    </lineage>
</organism>
<dbReference type="Proteomes" id="UP000245934">
    <property type="component" value="Unassembled WGS sequence"/>
</dbReference>
<dbReference type="Gene3D" id="3.10.20.860">
    <property type="match status" value="1"/>
</dbReference>
<evidence type="ECO:0008006" key="3">
    <source>
        <dbReference type="Google" id="ProtNLM"/>
    </source>
</evidence>